<dbReference type="GO" id="GO:0005886">
    <property type="term" value="C:plasma membrane"/>
    <property type="evidence" value="ECO:0007669"/>
    <property type="project" value="TreeGrafter"/>
</dbReference>
<reference evidence="4 5" key="1">
    <citation type="submission" date="2018-06" db="EMBL/GenBank/DDBJ databases">
        <title>Genomic Encyclopedia of Type Strains, Phase III (KMG-III): the genomes of soil and plant-associated and newly described type strains.</title>
        <authorList>
            <person name="Whitman W."/>
        </authorList>
    </citation>
    <scope>NUCLEOTIDE SEQUENCE [LARGE SCALE GENOMIC DNA]</scope>
    <source>
        <strain evidence="4 5">CECT 5889</strain>
    </source>
</reference>
<dbReference type="Proteomes" id="UP000247746">
    <property type="component" value="Unassembled WGS sequence"/>
</dbReference>
<dbReference type="OrthoDB" id="9801841at2"/>
<dbReference type="PANTHER" id="PTHR27001:SF931">
    <property type="entry name" value="OS11G0664100 PROTEIN"/>
    <property type="match status" value="1"/>
</dbReference>
<dbReference type="AlphaFoldDB" id="A0A2V4VXT1"/>
<evidence type="ECO:0000313" key="4">
    <source>
        <dbReference type="EMBL" id="PYE40174.1"/>
    </source>
</evidence>
<sequence>MKNSASNLSIKQALQVQAQQILPIITQELVAQHFSEIVHQRIAQQSTEQTQDEHTQVVKTQSIKTQNIENTSYQGLTCAQHLQFGHVVIKWQLSADAYPISSDLTHEAEVLAAVKALSRIKDNTIAPPLLAHHCVNVQIPEQPCKLVILVMPYYPNGSLVSQLTASKHPSLTASQKHHFIMQSACLIANLHHAGWLHNDIKPSNILLDSSFNDALLNNAGASSLIPNLLLTDFALVERFNELKEGSPAGTPAYLAPERWQGQGATVQSDIYAFGIMMVEILTGKRPFQVSSNSNDKLKAWAIQHCQQPIPKLSSEYSRYQCMVDKALAKRVERRYRSMEEVLIDLTSLDSR</sequence>
<dbReference type="PANTHER" id="PTHR27001">
    <property type="entry name" value="OS01G0253100 PROTEIN"/>
    <property type="match status" value="1"/>
</dbReference>
<comment type="caution">
    <text evidence="4">The sequence shown here is derived from an EMBL/GenBank/DDBJ whole genome shotgun (WGS) entry which is preliminary data.</text>
</comment>
<accession>A0A2V4VXT1</accession>
<dbReference type="InterPro" id="IPR011009">
    <property type="entry name" value="Kinase-like_dom_sf"/>
</dbReference>
<name>A0A2V4VXT1_9GAMM</name>
<dbReference type="EMBL" id="QJSU01000002">
    <property type="protein sequence ID" value="PYE40174.1"/>
    <property type="molecule type" value="Genomic_DNA"/>
</dbReference>
<organism evidence="4 5">
    <name type="scientific">Psychrobacter fozii</name>
    <dbReference type="NCBI Taxonomy" id="198480"/>
    <lineage>
        <taxon>Bacteria</taxon>
        <taxon>Pseudomonadati</taxon>
        <taxon>Pseudomonadota</taxon>
        <taxon>Gammaproteobacteria</taxon>
        <taxon>Moraxellales</taxon>
        <taxon>Moraxellaceae</taxon>
        <taxon>Psychrobacter</taxon>
    </lineage>
</organism>
<evidence type="ECO:0000259" key="3">
    <source>
        <dbReference type="PROSITE" id="PS50011"/>
    </source>
</evidence>
<gene>
    <name evidence="4" type="ORF">DFP82_102135</name>
</gene>
<dbReference type="GO" id="GO:0005524">
    <property type="term" value="F:ATP binding"/>
    <property type="evidence" value="ECO:0007669"/>
    <property type="project" value="UniProtKB-KW"/>
</dbReference>
<evidence type="ECO:0000256" key="1">
    <source>
        <dbReference type="ARBA" id="ARBA00022741"/>
    </source>
</evidence>
<proteinExistence type="predicted"/>
<keyword evidence="5" id="KW-1185">Reference proteome</keyword>
<keyword evidence="1" id="KW-0547">Nucleotide-binding</keyword>
<dbReference type="PROSITE" id="PS50011">
    <property type="entry name" value="PROTEIN_KINASE_DOM"/>
    <property type="match status" value="1"/>
</dbReference>
<keyword evidence="2" id="KW-0067">ATP-binding</keyword>
<feature type="domain" description="Protein kinase" evidence="3">
    <location>
        <begin position="23"/>
        <end position="348"/>
    </location>
</feature>
<dbReference type="GO" id="GO:0004672">
    <property type="term" value="F:protein kinase activity"/>
    <property type="evidence" value="ECO:0007669"/>
    <property type="project" value="InterPro"/>
</dbReference>
<keyword evidence="4" id="KW-0808">Transferase</keyword>
<evidence type="ECO:0000256" key="2">
    <source>
        <dbReference type="ARBA" id="ARBA00022840"/>
    </source>
</evidence>
<dbReference type="SUPFAM" id="SSF56112">
    <property type="entry name" value="Protein kinase-like (PK-like)"/>
    <property type="match status" value="1"/>
</dbReference>
<dbReference type="InterPro" id="IPR000719">
    <property type="entry name" value="Prot_kinase_dom"/>
</dbReference>
<dbReference type="RefSeq" id="WP_110922352.1">
    <property type="nucleotide sequence ID" value="NZ_QJSU01000002.1"/>
</dbReference>
<protein>
    <submittedName>
        <fullName evidence="4">Serine/threonine-protein kinase</fullName>
    </submittedName>
</protein>
<keyword evidence="4" id="KW-0418">Kinase</keyword>
<dbReference type="SMART" id="SM00220">
    <property type="entry name" value="S_TKc"/>
    <property type="match status" value="1"/>
</dbReference>
<dbReference type="Pfam" id="PF00069">
    <property type="entry name" value="Pkinase"/>
    <property type="match status" value="1"/>
</dbReference>
<dbReference type="Gene3D" id="1.10.510.10">
    <property type="entry name" value="Transferase(Phosphotransferase) domain 1"/>
    <property type="match status" value="1"/>
</dbReference>
<evidence type="ECO:0000313" key="5">
    <source>
        <dbReference type="Proteomes" id="UP000247746"/>
    </source>
</evidence>